<evidence type="ECO:0000313" key="14">
    <source>
        <dbReference type="EMBL" id="PTM59064.1"/>
    </source>
</evidence>
<evidence type="ECO:0000259" key="11">
    <source>
        <dbReference type="Pfam" id="PF02449"/>
    </source>
</evidence>
<dbReference type="InterPro" id="IPR017853">
    <property type="entry name" value="GH"/>
</dbReference>
<feature type="domain" description="Beta-galactosidase C-terminal" evidence="13">
    <location>
        <begin position="628"/>
        <end position="682"/>
    </location>
</feature>
<dbReference type="Pfam" id="PF02449">
    <property type="entry name" value="Glyco_hydro_42"/>
    <property type="match status" value="1"/>
</dbReference>
<dbReference type="GO" id="GO:0004565">
    <property type="term" value="F:beta-galactosidase activity"/>
    <property type="evidence" value="ECO:0007669"/>
    <property type="project" value="UniProtKB-EC"/>
</dbReference>
<evidence type="ECO:0000256" key="5">
    <source>
        <dbReference type="ARBA" id="ARBA00022801"/>
    </source>
</evidence>
<dbReference type="GO" id="GO:0009341">
    <property type="term" value="C:beta-galactosidase complex"/>
    <property type="evidence" value="ECO:0007669"/>
    <property type="project" value="InterPro"/>
</dbReference>
<name>A0A2T4ZAZ4_9BACL</name>
<sequence>MKSFQTSDFRLGVCYYPEHWPEKLWSDDYRRMREMGFSVVRMAEFAWSIFEPREGEFQYDLFDRAIDLAHEHGLQVILGTPTATPPAWLTHRYPEVLNVSQEGIQYQHGQRRHYNYNAPVYRELSARIVRKMVAHYRDHPAVIGWQIDNELNCEIDVFYSEADHQAFRQWLKGQYGSLDRLNEAWGTVFWNQTYTEWEQVHLIRPTVSDSPNPHQALDEKRFFSDSAISFAKLQADIIRETAPNHFVTTNGIFGHLDSHRMTDELLDFISFDSYPNFSTLFPDEGEEPLLDRKWSWNLSIVRSISPHFCIMEQQSGPGGWVNRIEQPSPKPGQMRLWTYQSIAHGADMVLYFRWRTAPMGTEIYWHGINDVHNRPNRRLKEASQVGEELQKVGRSLVGKNVKAEVAIVKDYDNEWDGELDNWHGPYEKTSVQSWFKAFQYNHIPVDALFLKKGITLEELRKYKLLVYPHPTILSDETAHLLTEYVRSGGQLILGCRSGYKNSSGICEVRPFPGPIAELCGVTVEDFTRIGPYEQPPRVEWWHGENVTTMAEGFNDILYIDSPSAEILATYQDGYYQGKPALVRNEFGSGTSYYYGAVFNEETADCFINLLGLKSPTADWLILPKEVELSIRRDDSTGETIIFLLNYAADSRTIHLNRKSKDLLTDQVHFGSTTIAPYGTLLLDGSTKQSLT</sequence>
<dbReference type="InterPro" id="IPR013529">
    <property type="entry name" value="Glyco_hydro_42_N"/>
</dbReference>
<evidence type="ECO:0000313" key="15">
    <source>
        <dbReference type="Proteomes" id="UP000241639"/>
    </source>
</evidence>
<dbReference type="EC" id="3.2.1.23" evidence="3 8"/>
<feature type="binding site" evidence="10">
    <location>
        <position position="149"/>
    </location>
    <ligand>
        <name>substrate</name>
    </ligand>
</feature>
<feature type="active site" description="Proton donor" evidence="9">
    <location>
        <position position="150"/>
    </location>
</feature>
<comment type="similarity">
    <text evidence="2 8">Belongs to the glycosyl hydrolase 42 family.</text>
</comment>
<dbReference type="InterPro" id="IPR013739">
    <property type="entry name" value="Beta_galactosidase_C"/>
</dbReference>
<evidence type="ECO:0000256" key="2">
    <source>
        <dbReference type="ARBA" id="ARBA00005940"/>
    </source>
</evidence>
<organism evidence="14 15">
    <name type="scientific">Desmospora activa DSM 45169</name>
    <dbReference type="NCBI Taxonomy" id="1121389"/>
    <lineage>
        <taxon>Bacteria</taxon>
        <taxon>Bacillati</taxon>
        <taxon>Bacillota</taxon>
        <taxon>Bacilli</taxon>
        <taxon>Bacillales</taxon>
        <taxon>Thermoactinomycetaceae</taxon>
        <taxon>Desmospora</taxon>
    </lineage>
</organism>
<dbReference type="InterPro" id="IPR003476">
    <property type="entry name" value="Glyco_hydro_42"/>
</dbReference>
<dbReference type="Proteomes" id="UP000241639">
    <property type="component" value="Unassembled WGS sequence"/>
</dbReference>
<dbReference type="PANTHER" id="PTHR36447:SF2">
    <property type="entry name" value="BETA-GALACTOSIDASE YESZ"/>
    <property type="match status" value="1"/>
</dbReference>
<dbReference type="SUPFAM" id="SSF51445">
    <property type="entry name" value="(Trans)glycosidases"/>
    <property type="match status" value="1"/>
</dbReference>
<dbReference type="Pfam" id="PF08533">
    <property type="entry name" value="Glyco_hydro_42C"/>
    <property type="match status" value="1"/>
</dbReference>
<feature type="binding site" evidence="10">
    <location>
        <position position="111"/>
    </location>
    <ligand>
        <name>substrate</name>
    </ligand>
</feature>
<dbReference type="SUPFAM" id="SSF52317">
    <property type="entry name" value="Class I glutamine amidotransferase-like"/>
    <property type="match status" value="1"/>
</dbReference>
<evidence type="ECO:0000256" key="1">
    <source>
        <dbReference type="ARBA" id="ARBA00001412"/>
    </source>
</evidence>
<feature type="domain" description="Glycoside hydrolase family 42 N-terminal" evidence="11">
    <location>
        <begin position="14"/>
        <end position="391"/>
    </location>
</feature>
<dbReference type="CDD" id="cd03143">
    <property type="entry name" value="A4_beta-galactosidase_middle_domain"/>
    <property type="match status" value="1"/>
</dbReference>
<dbReference type="RefSeq" id="WP_107725789.1">
    <property type="nucleotide sequence ID" value="NZ_PZZP01000001.1"/>
</dbReference>
<dbReference type="Pfam" id="PF08532">
    <property type="entry name" value="Glyco_hydro_42M"/>
    <property type="match status" value="1"/>
</dbReference>
<dbReference type="InterPro" id="IPR013780">
    <property type="entry name" value="Glyco_hydro_b"/>
</dbReference>
<evidence type="ECO:0000256" key="7">
    <source>
        <dbReference type="ARBA" id="ARBA00023295"/>
    </source>
</evidence>
<keyword evidence="15" id="KW-1185">Reference proteome</keyword>
<dbReference type="EMBL" id="PZZP01000001">
    <property type="protein sequence ID" value="PTM59064.1"/>
    <property type="molecule type" value="Genomic_DNA"/>
</dbReference>
<keyword evidence="7 8" id="KW-0326">Glycosidase</keyword>
<evidence type="ECO:0000259" key="13">
    <source>
        <dbReference type="Pfam" id="PF08533"/>
    </source>
</evidence>
<feature type="domain" description="Beta-galactosidase trimerisation" evidence="12">
    <location>
        <begin position="403"/>
        <end position="608"/>
    </location>
</feature>
<comment type="caution">
    <text evidence="14">The sequence shown here is derived from an EMBL/GenBank/DDBJ whole genome shotgun (WGS) entry which is preliminary data.</text>
</comment>
<dbReference type="Gene3D" id="3.40.50.880">
    <property type="match status" value="1"/>
</dbReference>
<dbReference type="InterPro" id="IPR013738">
    <property type="entry name" value="Beta_galactosidase_Trimer"/>
</dbReference>
<evidence type="ECO:0000256" key="6">
    <source>
        <dbReference type="ARBA" id="ARBA00022833"/>
    </source>
</evidence>
<feature type="active site" description="Nucleophile" evidence="9">
    <location>
        <position position="312"/>
    </location>
</feature>
<keyword evidence="6" id="KW-0862">Zinc</keyword>
<gene>
    <name evidence="14" type="ORF">C8J48_1665</name>
</gene>
<dbReference type="PANTHER" id="PTHR36447">
    <property type="entry name" value="BETA-GALACTOSIDASE GANA"/>
    <property type="match status" value="1"/>
</dbReference>
<dbReference type="GO" id="GO:0046872">
    <property type="term" value="F:metal ion binding"/>
    <property type="evidence" value="ECO:0007669"/>
    <property type="project" value="UniProtKB-KW"/>
</dbReference>
<dbReference type="Gene3D" id="3.20.20.80">
    <property type="entry name" value="Glycosidases"/>
    <property type="match status" value="1"/>
</dbReference>
<evidence type="ECO:0000259" key="12">
    <source>
        <dbReference type="Pfam" id="PF08532"/>
    </source>
</evidence>
<dbReference type="PIRSF" id="PIRSF001084">
    <property type="entry name" value="B-galactosidase"/>
    <property type="match status" value="1"/>
</dbReference>
<proteinExistence type="inferred from homology"/>
<feature type="binding site" evidence="10">
    <location>
        <position position="320"/>
    </location>
    <ligand>
        <name>substrate</name>
    </ligand>
</feature>
<comment type="catalytic activity">
    <reaction evidence="1 8">
        <text>Hydrolysis of terminal non-reducing beta-D-galactose residues in beta-D-galactosides.</text>
        <dbReference type="EC" id="3.2.1.23"/>
    </reaction>
</comment>
<dbReference type="GO" id="GO:0006012">
    <property type="term" value="P:galactose metabolic process"/>
    <property type="evidence" value="ECO:0007669"/>
    <property type="project" value="InterPro"/>
</dbReference>
<evidence type="ECO:0000256" key="10">
    <source>
        <dbReference type="PIRSR" id="PIRSR001084-2"/>
    </source>
</evidence>
<keyword evidence="5 8" id="KW-0378">Hydrolase</keyword>
<dbReference type="InterPro" id="IPR029062">
    <property type="entry name" value="Class_I_gatase-like"/>
</dbReference>
<evidence type="ECO:0000256" key="9">
    <source>
        <dbReference type="PIRSR" id="PIRSR001084-1"/>
    </source>
</evidence>
<dbReference type="AlphaFoldDB" id="A0A2T4ZAZ4"/>
<dbReference type="Gene3D" id="2.60.40.1180">
    <property type="entry name" value="Golgi alpha-mannosidase II"/>
    <property type="match status" value="1"/>
</dbReference>
<accession>A0A2T4ZAZ4</accession>
<reference evidence="14 15" key="1">
    <citation type="submission" date="2018-04" db="EMBL/GenBank/DDBJ databases">
        <title>Genomic Encyclopedia of Archaeal and Bacterial Type Strains, Phase II (KMG-II): from individual species to whole genera.</title>
        <authorList>
            <person name="Goeker M."/>
        </authorList>
    </citation>
    <scope>NUCLEOTIDE SEQUENCE [LARGE SCALE GENOMIC DNA]</scope>
    <source>
        <strain evidence="14 15">DSM 45169</strain>
    </source>
</reference>
<dbReference type="OrthoDB" id="9800974at2"/>
<keyword evidence="4" id="KW-0479">Metal-binding</keyword>
<evidence type="ECO:0000256" key="4">
    <source>
        <dbReference type="ARBA" id="ARBA00022723"/>
    </source>
</evidence>
<protein>
    <recommendedName>
        <fullName evidence="3 8">Beta-galactosidase</fullName>
        <shortName evidence="8">Beta-gal</shortName>
        <ecNumber evidence="3 8">3.2.1.23</ecNumber>
    </recommendedName>
</protein>
<evidence type="ECO:0000256" key="8">
    <source>
        <dbReference type="PIRNR" id="PIRNR001084"/>
    </source>
</evidence>
<evidence type="ECO:0000256" key="3">
    <source>
        <dbReference type="ARBA" id="ARBA00012756"/>
    </source>
</evidence>